<reference evidence="2 3" key="1">
    <citation type="submission" date="2019-10" db="EMBL/GenBank/DDBJ databases">
        <title>Draft Genome Sequence of the Caffeine Degrading Methylotroph Methylorubrum populi PINKEL.</title>
        <authorList>
            <person name="Dawson S.C."/>
            <person name="Zhang X."/>
            <person name="Wright M.E."/>
            <person name="Sharma G."/>
            <person name="Langner J.T."/>
            <person name="Ditty J.L."/>
            <person name="Subuyuj G.A."/>
        </authorList>
    </citation>
    <scope>NUCLEOTIDE SEQUENCE [LARGE SCALE GENOMIC DNA]</scope>
    <source>
        <strain evidence="2 3">Pinkel</strain>
    </source>
</reference>
<protein>
    <submittedName>
        <fullName evidence="2">Uncharacterized protein</fullName>
    </submittedName>
</protein>
<feature type="region of interest" description="Disordered" evidence="1">
    <location>
        <begin position="106"/>
        <end position="126"/>
    </location>
</feature>
<accession>A0A833J8E2</accession>
<comment type="caution">
    <text evidence="2">The sequence shown here is derived from an EMBL/GenBank/DDBJ whole genome shotgun (WGS) entry which is preliminary data.</text>
</comment>
<dbReference type="RefSeq" id="WP_152276779.1">
    <property type="nucleotide sequence ID" value="NZ_WEKV01000009.1"/>
</dbReference>
<evidence type="ECO:0000256" key="1">
    <source>
        <dbReference type="SAM" id="MobiDB-lite"/>
    </source>
</evidence>
<organism evidence="2 3">
    <name type="scientific">Methylorubrum populi</name>
    <dbReference type="NCBI Taxonomy" id="223967"/>
    <lineage>
        <taxon>Bacteria</taxon>
        <taxon>Pseudomonadati</taxon>
        <taxon>Pseudomonadota</taxon>
        <taxon>Alphaproteobacteria</taxon>
        <taxon>Hyphomicrobiales</taxon>
        <taxon>Methylobacteriaceae</taxon>
        <taxon>Methylorubrum</taxon>
    </lineage>
</organism>
<dbReference type="AlphaFoldDB" id="A0A833J8E2"/>
<name>A0A833J8E2_9HYPH</name>
<evidence type="ECO:0000313" key="2">
    <source>
        <dbReference type="EMBL" id="KAB7785376.1"/>
    </source>
</evidence>
<sequence>MSGLDFEGIATAQVYGREILHARETAWCWQARADRLERELARSRAELQAHQAGLLARIRSLRGALEAVAPFDPVLRWTGRLYDDGHPERVWDASYWDAYDDEARRHGLPPARRPMTPGERERDREAQVLAEPITSRRCLWWRRWWWRGQEHRTRAGAERARERAARDA</sequence>
<dbReference type="EMBL" id="WEKV01000009">
    <property type="protein sequence ID" value="KAB7785376.1"/>
    <property type="molecule type" value="Genomic_DNA"/>
</dbReference>
<evidence type="ECO:0000313" key="3">
    <source>
        <dbReference type="Proteomes" id="UP000469949"/>
    </source>
</evidence>
<proteinExistence type="predicted"/>
<dbReference type="Proteomes" id="UP000469949">
    <property type="component" value="Unassembled WGS sequence"/>
</dbReference>
<gene>
    <name evidence="2" type="ORF">F8B43_1877</name>
</gene>